<feature type="signal peptide" evidence="1">
    <location>
        <begin position="1"/>
        <end position="30"/>
    </location>
</feature>
<organism evidence="2 3">
    <name type="scientific">Paraburkholderia acidisoli</name>
    <dbReference type="NCBI Taxonomy" id="2571748"/>
    <lineage>
        <taxon>Bacteria</taxon>
        <taxon>Pseudomonadati</taxon>
        <taxon>Pseudomonadota</taxon>
        <taxon>Betaproteobacteria</taxon>
        <taxon>Burkholderiales</taxon>
        <taxon>Burkholderiaceae</taxon>
        <taxon>Paraburkholderia</taxon>
    </lineage>
</organism>
<evidence type="ECO:0008006" key="4">
    <source>
        <dbReference type="Google" id="ProtNLM"/>
    </source>
</evidence>
<dbReference type="Proteomes" id="UP000433577">
    <property type="component" value="Chromosome 4"/>
</dbReference>
<evidence type="ECO:0000313" key="3">
    <source>
        <dbReference type="Proteomes" id="UP000433577"/>
    </source>
</evidence>
<keyword evidence="1" id="KW-0732">Signal</keyword>
<protein>
    <recommendedName>
        <fullName evidence="4">Lipoprotein</fullName>
    </recommendedName>
</protein>
<dbReference type="PROSITE" id="PS51257">
    <property type="entry name" value="PROKAR_LIPOPROTEIN"/>
    <property type="match status" value="1"/>
</dbReference>
<dbReference type="EMBL" id="CP046916">
    <property type="protein sequence ID" value="QGZ66894.1"/>
    <property type="molecule type" value="Genomic_DNA"/>
</dbReference>
<accession>A0A7Z2JL16</accession>
<name>A0A7Z2JL16_9BURK</name>
<evidence type="ECO:0000256" key="1">
    <source>
        <dbReference type="SAM" id="SignalP"/>
    </source>
</evidence>
<evidence type="ECO:0000313" key="2">
    <source>
        <dbReference type="EMBL" id="QGZ66894.1"/>
    </source>
</evidence>
<gene>
    <name evidence="2" type="ORF">FAZ98_32635</name>
</gene>
<feature type="chain" id="PRO_5030581413" description="Lipoprotein" evidence="1">
    <location>
        <begin position="31"/>
        <end position="99"/>
    </location>
</feature>
<sequence length="99" mass="10317">MRGKPLLPMGVAIATAVLLGACMNAAQSTASNSAPTAAAPAAADLVGHDADAHGCRASAGYSWCEHTQRCERPWELAQRQHFTPGETQFARYCATGSAE</sequence>
<dbReference type="OrthoDB" id="8913515at2"/>
<dbReference type="KEGG" id="pacs:FAZ98_32635"/>
<proteinExistence type="predicted"/>
<reference evidence="2 3" key="1">
    <citation type="submission" date="2019-12" db="EMBL/GenBank/DDBJ databases">
        <title>Paraburkholderia acidiphila 7Q-K02 sp. nov and Paraburkholderia acidisoli DHF22 sp. nov., two strains isolated from forest soil.</title>
        <authorList>
            <person name="Gao Z."/>
            <person name="Qiu L."/>
        </authorList>
    </citation>
    <scope>NUCLEOTIDE SEQUENCE [LARGE SCALE GENOMIC DNA]</scope>
    <source>
        <strain evidence="2 3">DHF22</strain>
    </source>
</reference>
<dbReference type="AlphaFoldDB" id="A0A7Z2JL16"/>
<keyword evidence="3" id="KW-1185">Reference proteome</keyword>